<evidence type="ECO:0000313" key="3">
    <source>
        <dbReference type="Proteomes" id="UP000217154"/>
    </source>
</evidence>
<dbReference type="GO" id="GO:0043683">
    <property type="term" value="P:type IV pilus assembly"/>
    <property type="evidence" value="ECO:0007669"/>
    <property type="project" value="InterPro"/>
</dbReference>
<dbReference type="PROSITE" id="PS00409">
    <property type="entry name" value="PROKAR_NTER_METHYL"/>
    <property type="match status" value="1"/>
</dbReference>
<proteinExistence type="predicted"/>
<evidence type="ECO:0000256" key="1">
    <source>
        <dbReference type="SAM" id="Phobius"/>
    </source>
</evidence>
<organism evidence="2 3">
    <name type="scientific">Variovorax boronicumulans</name>
    <dbReference type="NCBI Taxonomy" id="436515"/>
    <lineage>
        <taxon>Bacteria</taxon>
        <taxon>Pseudomonadati</taxon>
        <taxon>Pseudomonadota</taxon>
        <taxon>Betaproteobacteria</taxon>
        <taxon>Burkholderiales</taxon>
        <taxon>Comamonadaceae</taxon>
        <taxon>Variovorax</taxon>
    </lineage>
</organism>
<keyword evidence="1" id="KW-0472">Membrane</keyword>
<gene>
    <name evidence="2" type="ORF">CKY39_08705</name>
</gene>
<dbReference type="InterPro" id="IPR045584">
    <property type="entry name" value="Pilin-like"/>
</dbReference>
<sequence>MNPRPTARRAQRGLTLIELMVAITIMLIVMAALLTLFLNVSGSQREMERVNRQIETGRLSIFVLENEISHAGFWENYMPEFDDLTVSAAPTHVPTGNVPDPCLAYSAANWTEDYKRQLLDLPVQVYSSVPATCTDLLTHHKTGTDILVVRHAETCLPGTPHCDADVAGAMYFQSSLCGTQKPSSFDLSTGAFDQMFLKDCTSASPKRKLVADIYYVRDYAEAENDGIPTLARSRFDLVGGTLAQQPPTALIEGVEGFRVELGLDTLSKTGAAVNYTQAIAWADPANKSTPSNRGDGSPDGAFVHCGATCTADQLVNAVAVKLYVLARATTISPGHTDTRRYQMGAATLAPFNDHYKRHAFATTVRLTNVTGRRETP</sequence>
<dbReference type="EMBL" id="CP023284">
    <property type="protein sequence ID" value="ATA53280.1"/>
    <property type="molecule type" value="Genomic_DNA"/>
</dbReference>
<feature type="transmembrane region" description="Helical" evidence="1">
    <location>
        <begin position="20"/>
        <end position="40"/>
    </location>
</feature>
<dbReference type="NCBIfam" id="TIGR02532">
    <property type="entry name" value="IV_pilin_GFxxxE"/>
    <property type="match status" value="1"/>
</dbReference>
<accession>A0A250DG31</accession>
<dbReference type="Proteomes" id="UP000217154">
    <property type="component" value="Chromosome"/>
</dbReference>
<dbReference type="Pfam" id="PF07963">
    <property type="entry name" value="N_methyl"/>
    <property type="match status" value="1"/>
</dbReference>
<dbReference type="RefSeq" id="WP_095744135.1">
    <property type="nucleotide sequence ID" value="NZ_CP023284.1"/>
</dbReference>
<protein>
    <submittedName>
        <fullName evidence="2">Pilus assembly protein PilW</fullName>
    </submittedName>
</protein>
<dbReference type="AlphaFoldDB" id="A0A250DG31"/>
<dbReference type="InterPro" id="IPR012902">
    <property type="entry name" value="N_methyl_site"/>
</dbReference>
<name>A0A250DG31_9BURK</name>
<dbReference type="Pfam" id="PF16074">
    <property type="entry name" value="PilW"/>
    <property type="match status" value="1"/>
</dbReference>
<dbReference type="SUPFAM" id="SSF54523">
    <property type="entry name" value="Pili subunits"/>
    <property type="match status" value="1"/>
</dbReference>
<keyword evidence="1" id="KW-1133">Transmembrane helix</keyword>
<evidence type="ECO:0000313" key="2">
    <source>
        <dbReference type="EMBL" id="ATA53280.1"/>
    </source>
</evidence>
<dbReference type="KEGG" id="vbo:CKY39_08705"/>
<reference evidence="2 3" key="1">
    <citation type="submission" date="2017-09" db="EMBL/GenBank/DDBJ databases">
        <title>The diverse metabolic capabilities of V. boronicumulans make it an excellent choice for continued studies on novel biodegradation.</title>
        <authorList>
            <person name="Sun S."/>
        </authorList>
    </citation>
    <scope>NUCLEOTIDE SEQUENCE [LARGE SCALE GENOMIC DNA]</scope>
    <source>
        <strain evidence="2 3">J1</strain>
    </source>
</reference>
<keyword evidence="1" id="KW-0812">Transmembrane</keyword>
<dbReference type="InterPro" id="IPR032092">
    <property type="entry name" value="PilW"/>
</dbReference>